<protein>
    <submittedName>
        <fullName evidence="1">Uncharacterized protein</fullName>
    </submittedName>
</protein>
<evidence type="ECO:0000313" key="1">
    <source>
        <dbReference type="EMBL" id="KAJ2974294.1"/>
    </source>
</evidence>
<dbReference type="EMBL" id="JAPDGR010002769">
    <property type="protein sequence ID" value="KAJ2974294.1"/>
    <property type="molecule type" value="Genomic_DNA"/>
</dbReference>
<proteinExistence type="predicted"/>
<gene>
    <name evidence="1" type="ORF">NUW58_g8701</name>
</gene>
<accession>A0ACC1N5E8</accession>
<name>A0ACC1N5E8_9PEZI</name>
<sequence>MTEYIPWGTPYEPGVSLALRPFPRGGVYTLGGLKSGSAEVVLTETANGITLQSVAVTYKNFSDDGLTFLNGYENVTSRNPTVTLNMVDWYSDLVQTGETQATKKTSENGFHLAIDVLLNNFDANGTLTTTINGIQYDQPANGT</sequence>
<organism evidence="1 2">
    <name type="scientific">Xylaria curta</name>
    <dbReference type="NCBI Taxonomy" id="42375"/>
    <lineage>
        <taxon>Eukaryota</taxon>
        <taxon>Fungi</taxon>
        <taxon>Dikarya</taxon>
        <taxon>Ascomycota</taxon>
        <taxon>Pezizomycotina</taxon>
        <taxon>Sordariomycetes</taxon>
        <taxon>Xylariomycetidae</taxon>
        <taxon>Xylariales</taxon>
        <taxon>Xylariaceae</taxon>
        <taxon>Xylaria</taxon>
    </lineage>
</organism>
<comment type="caution">
    <text evidence="1">The sequence shown here is derived from an EMBL/GenBank/DDBJ whole genome shotgun (WGS) entry which is preliminary data.</text>
</comment>
<keyword evidence="2" id="KW-1185">Reference proteome</keyword>
<evidence type="ECO:0000313" key="2">
    <source>
        <dbReference type="Proteomes" id="UP001143856"/>
    </source>
</evidence>
<dbReference type="Proteomes" id="UP001143856">
    <property type="component" value="Unassembled WGS sequence"/>
</dbReference>
<reference evidence="1" key="1">
    <citation type="submission" date="2022-10" db="EMBL/GenBank/DDBJ databases">
        <title>Genome Sequence of Xylaria curta.</title>
        <authorList>
            <person name="Buettner E."/>
        </authorList>
    </citation>
    <scope>NUCLEOTIDE SEQUENCE</scope>
    <source>
        <strain evidence="1">Babe10</strain>
    </source>
</reference>